<dbReference type="EMBL" id="VBOU01000003">
    <property type="protein sequence ID" value="TMQ56225.1"/>
    <property type="molecule type" value="Genomic_DNA"/>
</dbReference>
<dbReference type="GO" id="GO:0008168">
    <property type="term" value="F:methyltransferase activity"/>
    <property type="evidence" value="ECO:0007669"/>
    <property type="project" value="UniProtKB-KW"/>
</dbReference>
<keyword evidence="2" id="KW-0808">Transferase</keyword>
<evidence type="ECO:0000313" key="2">
    <source>
        <dbReference type="EMBL" id="TMQ56225.1"/>
    </source>
</evidence>
<feature type="compositionally biased region" description="Basic and acidic residues" evidence="1">
    <location>
        <begin position="1"/>
        <end position="15"/>
    </location>
</feature>
<dbReference type="Pfam" id="PF13489">
    <property type="entry name" value="Methyltransf_23"/>
    <property type="match status" value="1"/>
</dbReference>
<keyword evidence="2" id="KW-0489">Methyltransferase</keyword>
<feature type="region of interest" description="Disordered" evidence="1">
    <location>
        <begin position="1"/>
        <end position="88"/>
    </location>
</feature>
<dbReference type="Gene3D" id="3.40.50.150">
    <property type="entry name" value="Vaccinia Virus protein VP39"/>
    <property type="match status" value="1"/>
</dbReference>
<gene>
    <name evidence="2" type="ORF">E6K74_00685</name>
</gene>
<protein>
    <submittedName>
        <fullName evidence="2">Class I SAM-dependent methyltransferase</fullName>
    </submittedName>
</protein>
<accession>A0A538SXZ6</accession>
<sequence length="356" mass="40036">MRIRHGRDVLRDPLHRQRPVRHPRTRARNAARLHAGDDPRDGPGLGGTAAPGVTGAKRAHARAHAAEVRPRRLRAHHPPGASRDAGRRCGRAMSPAMVCRICGGATESLFERTVLAKHRVCFHQCGSCGLTQTDDPTWLDEAYTDPIHPTDTGVLARNLGARRVVATYLHLSGIRLEPCLDYAGGYGIFTRLMRDVGFEYFWMDPYATNMLARGFEWRPGPATPRVVTAFEVLEHLARPLEEFRRIAELGADWIITSTELHPGTRPDPDWDYLSVESGQHVAFYRRDTLERLGRETGYPHVTAGPFFQIFARKPFPAWKWQAAVRLGAFAFPIMKKLRPSLTVSDCESIRSRLRGE</sequence>
<organism evidence="2 3">
    <name type="scientific">Eiseniibacteriota bacterium</name>
    <dbReference type="NCBI Taxonomy" id="2212470"/>
    <lineage>
        <taxon>Bacteria</taxon>
        <taxon>Candidatus Eiseniibacteriota</taxon>
    </lineage>
</organism>
<dbReference type="AlphaFoldDB" id="A0A538SXZ6"/>
<dbReference type="GO" id="GO:0032259">
    <property type="term" value="P:methylation"/>
    <property type="evidence" value="ECO:0007669"/>
    <property type="project" value="UniProtKB-KW"/>
</dbReference>
<comment type="caution">
    <text evidence="2">The sequence shown here is derived from an EMBL/GenBank/DDBJ whole genome shotgun (WGS) entry which is preliminary data.</text>
</comment>
<dbReference type="InterPro" id="IPR029063">
    <property type="entry name" value="SAM-dependent_MTases_sf"/>
</dbReference>
<evidence type="ECO:0000256" key="1">
    <source>
        <dbReference type="SAM" id="MobiDB-lite"/>
    </source>
</evidence>
<evidence type="ECO:0000313" key="3">
    <source>
        <dbReference type="Proteomes" id="UP000319829"/>
    </source>
</evidence>
<feature type="compositionally biased region" description="Basic residues" evidence="1">
    <location>
        <begin position="16"/>
        <end position="31"/>
    </location>
</feature>
<proteinExistence type="predicted"/>
<dbReference type="SUPFAM" id="SSF53335">
    <property type="entry name" value="S-adenosyl-L-methionine-dependent methyltransferases"/>
    <property type="match status" value="1"/>
</dbReference>
<name>A0A538SXZ6_UNCEI</name>
<reference evidence="2 3" key="1">
    <citation type="journal article" date="2019" name="Nat. Microbiol.">
        <title>Mediterranean grassland soil C-N compound turnover is dependent on rainfall and depth, and is mediated by genomically divergent microorganisms.</title>
        <authorList>
            <person name="Diamond S."/>
            <person name="Andeer P.F."/>
            <person name="Li Z."/>
            <person name="Crits-Christoph A."/>
            <person name="Burstein D."/>
            <person name="Anantharaman K."/>
            <person name="Lane K.R."/>
            <person name="Thomas B.C."/>
            <person name="Pan C."/>
            <person name="Northen T.R."/>
            <person name="Banfield J.F."/>
        </authorList>
    </citation>
    <scope>NUCLEOTIDE SEQUENCE [LARGE SCALE GENOMIC DNA]</scope>
    <source>
        <strain evidence="2">WS_4</strain>
    </source>
</reference>
<dbReference type="Proteomes" id="UP000319829">
    <property type="component" value="Unassembled WGS sequence"/>
</dbReference>